<organism evidence="3 4">
    <name type="scientific">Candidatus Doudnabacteria bacterium RIFCSPHIGHO2_01_FULL_50_11</name>
    <dbReference type="NCBI Taxonomy" id="1817828"/>
    <lineage>
        <taxon>Bacteria</taxon>
        <taxon>Candidatus Doudnaibacteriota</taxon>
    </lineage>
</organism>
<evidence type="ECO:0000313" key="3">
    <source>
        <dbReference type="EMBL" id="OGE88252.1"/>
    </source>
</evidence>
<evidence type="ECO:0000256" key="1">
    <source>
        <dbReference type="SAM" id="Phobius"/>
    </source>
</evidence>
<proteinExistence type="predicted"/>
<feature type="transmembrane region" description="Helical" evidence="1">
    <location>
        <begin position="63"/>
        <end position="83"/>
    </location>
</feature>
<protein>
    <recommendedName>
        <fullName evidence="2">DUF5671 domain-containing protein</fullName>
    </recommendedName>
</protein>
<name>A0A1F5PEX9_9BACT</name>
<keyword evidence="1" id="KW-0472">Membrane</keyword>
<sequence length="320" mass="36290">MNEQATPQEIRLKSSPKDVFYHLLAIVTLYVSVISFIALLFQYINVWFPDQLNFYYQGALDGIRWATSALLIVWPVYVLMSWLIGKEEMQVPQKRELRVRKWLLYLTLFIAAITIIVDLIRLVYNFYSGDLTIRFFLMVVVVLAVAGGVFGYYIWDLRRGVGAVSPIPKRTAWGVSALVIVSIATGFLLVGSPAKQRQVRLDEQRTSDLQVVQNEIVNYWINKDRLPASLDELINDISGFVPPVDPDTLQPYEYRAITALSFEVCANFQTSSQDGGTNATKPVPIDYGGPLYQANWSHDAGRACFRRTIDPEMYKSQKGG</sequence>
<accession>A0A1F5PEX9</accession>
<reference evidence="3 4" key="1">
    <citation type="journal article" date="2016" name="Nat. Commun.">
        <title>Thousands of microbial genomes shed light on interconnected biogeochemical processes in an aquifer system.</title>
        <authorList>
            <person name="Anantharaman K."/>
            <person name="Brown C.T."/>
            <person name="Hug L.A."/>
            <person name="Sharon I."/>
            <person name="Castelle C.J."/>
            <person name="Probst A.J."/>
            <person name="Thomas B.C."/>
            <person name="Singh A."/>
            <person name="Wilkins M.J."/>
            <person name="Karaoz U."/>
            <person name="Brodie E.L."/>
            <person name="Williams K.H."/>
            <person name="Hubbard S.S."/>
            <person name="Banfield J.F."/>
        </authorList>
    </citation>
    <scope>NUCLEOTIDE SEQUENCE [LARGE SCALE GENOMIC DNA]</scope>
</reference>
<evidence type="ECO:0000259" key="2">
    <source>
        <dbReference type="Pfam" id="PF18920"/>
    </source>
</evidence>
<dbReference type="EMBL" id="MFEO01000035">
    <property type="protein sequence ID" value="OGE88252.1"/>
    <property type="molecule type" value="Genomic_DNA"/>
</dbReference>
<feature type="transmembrane region" description="Helical" evidence="1">
    <location>
        <begin position="103"/>
        <end position="127"/>
    </location>
</feature>
<dbReference type="STRING" id="1817828.A2722_01720"/>
<dbReference type="Proteomes" id="UP000178377">
    <property type="component" value="Unassembled WGS sequence"/>
</dbReference>
<keyword evidence="1" id="KW-0812">Transmembrane</keyword>
<feature type="transmembrane region" description="Helical" evidence="1">
    <location>
        <begin position="171"/>
        <end position="190"/>
    </location>
</feature>
<gene>
    <name evidence="3" type="ORF">A2722_01720</name>
</gene>
<feature type="domain" description="DUF5671" evidence="2">
    <location>
        <begin position="19"/>
        <end position="152"/>
    </location>
</feature>
<evidence type="ECO:0000313" key="4">
    <source>
        <dbReference type="Proteomes" id="UP000178377"/>
    </source>
</evidence>
<comment type="caution">
    <text evidence="3">The sequence shown here is derived from an EMBL/GenBank/DDBJ whole genome shotgun (WGS) entry which is preliminary data.</text>
</comment>
<feature type="transmembrane region" description="Helical" evidence="1">
    <location>
        <begin position="20"/>
        <end position="43"/>
    </location>
</feature>
<dbReference type="Pfam" id="PF18920">
    <property type="entry name" value="DUF5671"/>
    <property type="match status" value="1"/>
</dbReference>
<dbReference type="InterPro" id="IPR043728">
    <property type="entry name" value="DUF5671"/>
</dbReference>
<dbReference type="AlphaFoldDB" id="A0A1F5PEX9"/>
<keyword evidence="1" id="KW-1133">Transmembrane helix</keyword>
<feature type="transmembrane region" description="Helical" evidence="1">
    <location>
        <begin position="133"/>
        <end position="155"/>
    </location>
</feature>